<dbReference type="HOGENOM" id="CLU_1929972_0_0_1"/>
<evidence type="ECO:0000259" key="1">
    <source>
        <dbReference type="Pfam" id="PF16012"/>
    </source>
</evidence>
<organism evidence="2 3">
    <name type="scientific">Megaselia scalaris</name>
    <name type="common">Humpbacked fly</name>
    <name type="synonym">Phora scalaris</name>
    <dbReference type="NCBI Taxonomy" id="36166"/>
    <lineage>
        <taxon>Eukaryota</taxon>
        <taxon>Metazoa</taxon>
        <taxon>Ecdysozoa</taxon>
        <taxon>Arthropoda</taxon>
        <taxon>Hexapoda</taxon>
        <taxon>Insecta</taxon>
        <taxon>Pterygota</taxon>
        <taxon>Neoptera</taxon>
        <taxon>Endopterygota</taxon>
        <taxon>Diptera</taxon>
        <taxon>Brachycera</taxon>
        <taxon>Muscomorpha</taxon>
        <taxon>Platypezoidea</taxon>
        <taxon>Phoridae</taxon>
        <taxon>Megaseliini</taxon>
        <taxon>Megaselia</taxon>
    </lineage>
</organism>
<dbReference type="EMBL" id="CAQQ02172155">
    <property type="status" value="NOT_ANNOTATED_CDS"/>
    <property type="molecule type" value="Genomic_DNA"/>
</dbReference>
<dbReference type="Proteomes" id="UP000015102">
    <property type="component" value="Unassembled WGS sequence"/>
</dbReference>
<accession>T1H3M5</accession>
<keyword evidence="3" id="KW-1185">Reference proteome</keyword>
<name>T1H3M5_MEGSC</name>
<dbReference type="EMBL" id="CAQQ02172156">
    <property type="status" value="NOT_ANNOTATED_CDS"/>
    <property type="molecule type" value="Genomic_DNA"/>
</dbReference>
<sequence length="131" mass="14714">MVENAGELWKGAKLNVILLRELPSVPKLYLPVPVNVDTKDEDLLILKRQNPDIPMDSWNVLRIGKILNGRVFVTICIDKEGLAILEQKNHILHMAMGDLVDENPDDEENIIRELSNAKIDDVPEAPSSNPN</sequence>
<dbReference type="EnsemblMetazoa" id="MESCA010856-RA">
    <property type="protein sequence ID" value="MESCA010856-PA"/>
    <property type="gene ID" value="MESCA010856"/>
</dbReference>
<dbReference type="Pfam" id="PF16012">
    <property type="entry name" value="DUF4780"/>
    <property type="match status" value="1"/>
</dbReference>
<protein>
    <recommendedName>
        <fullName evidence="1">DUF4780 domain-containing protein</fullName>
    </recommendedName>
</protein>
<feature type="domain" description="DUF4780" evidence="1">
    <location>
        <begin position="7"/>
        <end position="97"/>
    </location>
</feature>
<evidence type="ECO:0000313" key="3">
    <source>
        <dbReference type="Proteomes" id="UP000015102"/>
    </source>
</evidence>
<evidence type="ECO:0000313" key="2">
    <source>
        <dbReference type="EnsemblMetazoa" id="MESCA010856-PA"/>
    </source>
</evidence>
<reference evidence="2" key="2">
    <citation type="submission" date="2015-06" db="UniProtKB">
        <authorList>
            <consortium name="EnsemblMetazoa"/>
        </authorList>
    </citation>
    <scope>IDENTIFICATION</scope>
</reference>
<dbReference type="AlphaFoldDB" id="T1H3M5"/>
<reference evidence="3" key="1">
    <citation type="submission" date="2013-02" db="EMBL/GenBank/DDBJ databases">
        <authorList>
            <person name="Hughes D."/>
        </authorList>
    </citation>
    <scope>NUCLEOTIDE SEQUENCE</scope>
    <source>
        <strain>Durham</strain>
        <strain evidence="3">NC isolate 2 -- Noor lab</strain>
    </source>
</reference>
<proteinExistence type="predicted"/>
<dbReference type="InterPro" id="IPR031961">
    <property type="entry name" value="DUF4780"/>
</dbReference>